<gene>
    <name evidence="9" type="ORF">V9T40_014532</name>
</gene>
<dbReference type="Pfam" id="PF00002">
    <property type="entry name" value="7tm_2"/>
    <property type="match status" value="1"/>
</dbReference>
<proteinExistence type="predicted"/>
<evidence type="ECO:0000256" key="4">
    <source>
        <dbReference type="ARBA" id="ARBA00023136"/>
    </source>
</evidence>
<comment type="caution">
    <text evidence="9">The sequence shown here is derived from an EMBL/GenBank/DDBJ whole genome shotgun (WGS) entry which is preliminary data.</text>
</comment>
<feature type="signal peptide" evidence="7">
    <location>
        <begin position="1"/>
        <end position="19"/>
    </location>
</feature>
<dbReference type="EMBL" id="JBBCAQ010000038">
    <property type="protein sequence ID" value="KAK7572060.1"/>
    <property type="molecule type" value="Genomic_DNA"/>
</dbReference>
<keyword evidence="10" id="KW-1185">Reference proteome</keyword>
<sequence length="741" mass="83376">MQLTIFGFLLVVVTPFTISLDLQHQDLNDPTKPCGIEKATCDPKKSPNLSRNFTIRNCMCDPQCATYGDCCMDSPYFKDAEQRRAITLFNCMPMPTDDLGSFYMKQSCPASWKHKEIRRKCEKSVSVSLKDPLLMTPVTDRQDNITYGNIFCSICNGHPLGSKYQDVWQIGFRCPHDSPLPAKDDTFLDQVTFDEENNFWKITDNNKTIPCSFHLIIPELARPRMAACQRNMIKTCPATWIHGQHSRNGSANAGSNLPSRESIRDSCESYTMAVYPESEGSGGTAAQFSEGSSHISYRNVHCAMCNSVKIQNLICDNPIATRFGVPAATDVPSLTILFDFSSIMLKRNKDCGPGRIYDGLLKTCREDINAQELIATQTSDCPNAWSIVTDFIFANDNVFVPHHNRTYGIGQYVYHHENRSVAVCGNTDKEPNKYPIYFRMISAVGIGVSIVCLVVHLIAFILLKDLRNLSGKNLASLCFALLMAYTSFALANALENTVCIVNAVITYYFFLAAFSWMLIMSFDVWRSLKIATKELRVSSGKQWRKFFIYSACGWLVPAKFVLVALLVDLCPMGEVGQRFQPNFGRKACWFNNGQSLLLFFILPVFITLLCNVTFFIFSAVMIYSSHSMTRYSASPATKRDFRLYARLSLIMGLTWITGLIAGLANNTAMWILFIMSNAFLGLFIFLAFTWRKAVLHGLKNLKRDSVLNLPAFSWSVNSSSSTETAGKSQAREDRRTSNTYY</sequence>
<dbReference type="AlphaFoldDB" id="A0AAN9T4U1"/>
<feature type="transmembrane region" description="Helical" evidence="6">
    <location>
        <begin position="670"/>
        <end position="690"/>
    </location>
</feature>
<evidence type="ECO:0000313" key="10">
    <source>
        <dbReference type="Proteomes" id="UP001367676"/>
    </source>
</evidence>
<feature type="chain" id="PRO_5042964720" description="G-protein coupled receptors family 2 profile 2 domain-containing protein" evidence="7">
    <location>
        <begin position="20"/>
        <end position="741"/>
    </location>
</feature>
<accession>A0AAN9T4U1</accession>
<keyword evidence="7" id="KW-0732">Signal</keyword>
<dbReference type="PANTHER" id="PTHR45902">
    <property type="entry name" value="LATROPHILIN RECEPTOR-LIKE PROTEIN A"/>
    <property type="match status" value="1"/>
</dbReference>
<evidence type="ECO:0000256" key="5">
    <source>
        <dbReference type="SAM" id="MobiDB-lite"/>
    </source>
</evidence>
<dbReference type="Proteomes" id="UP001367676">
    <property type="component" value="Unassembled WGS sequence"/>
</dbReference>
<dbReference type="GO" id="GO:0016020">
    <property type="term" value="C:membrane"/>
    <property type="evidence" value="ECO:0007669"/>
    <property type="project" value="UniProtKB-SubCell"/>
</dbReference>
<comment type="subcellular location">
    <subcellularLocation>
        <location evidence="1">Membrane</location>
        <topology evidence="1">Multi-pass membrane protein</topology>
    </subcellularLocation>
</comment>
<keyword evidence="4 6" id="KW-0472">Membrane</keyword>
<feature type="region of interest" description="Disordered" evidence="5">
    <location>
        <begin position="716"/>
        <end position="741"/>
    </location>
</feature>
<evidence type="ECO:0000259" key="8">
    <source>
        <dbReference type="PROSITE" id="PS50261"/>
    </source>
</evidence>
<dbReference type="SUPFAM" id="SSF81321">
    <property type="entry name" value="Family A G protein-coupled receptor-like"/>
    <property type="match status" value="1"/>
</dbReference>
<evidence type="ECO:0000313" key="9">
    <source>
        <dbReference type="EMBL" id="KAK7572060.1"/>
    </source>
</evidence>
<dbReference type="GO" id="GO:0007166">
    <property type="term" value="P:cell surface receptor signaling pathway"/>
    <property type="evidence" value="ECO:0007669"/>
    <property type="project" value="InterPro"/>
</dbReference>
<feature type="transmembrane region" description="Helical" evidence="6">
    <location>
        <begin position="474"/>
        <end position="494"/>
    </location>
</feature>
<evidence type="ECO:0000256" key="2">
    <source>
        <dbReference type="ARBA" id="ARBA00022692"/>
    </source>
</evidence>
<keyword evidence="2 6" id="KW-0812">Transmembrane</keyword>
<reference evidence="9 10" key="1">
    <citation type="submission" date="2024-03" db="EMBL/GenBank/DDBJ databases">
        <title>Adaptation during the transition from Ophiocordyceps entomopathogen to insect associate is accompanied by gene loss and intensified selection.</title>
        <authorList>
            <person name="Ward C.M."/>
            <person name="Onetto C.A."/>
            <person name="Borneman A.R."/>
        </authorList>
    </citation>
    <scope>NUCLEOTIDE SEQUENCE [LARGE SCALE GENOMIC DNA]</scope>
    <source>
        <strain evidence="9">AWRI1</strain>
        <tissue evidence="9">Single Adult Female</tissue>
    </source>
</reference>
<dbReference type="CDD" id="cd15039">
    <property type="entry name" value="7tmB3_Methuselah-like"/>
    <property type="match status" value="1"/>
</dbReference>
<dbReference type="InterPro" id="IPR053231">
    <property type="entry name" value="GPCR_LN-TM7"/>
</dbReference>
<name>A0AAN9T4U1_9HEMI</name>
<dbReference type="InterPro" id="IPR000832">
    <property type="entry name" value="GPCR_2_secretin-like"/>
</dbReference>
<dbReference type="GO" id="GO:0004930">
    <property type="term" value="F:G protein-coupled receptor activity"/>
    <property type="evidence" value="ECO:0007669"/>
    <property type="project" value="InterPro"/>
</dbReference>
<feature type="transmembrane region" description="Helical" evidence="6">
    <location>
        <begin position="643"/>
        <end position="664"/>
    </location>
</feature>
<feature type="transmembrane region" description="Helical" evidence="6">
    <location>
        <begin position="546"/>
        <end position="567"/>
    </location>
</feature>
<evidence type="ECO:0000256" key="1">
    <source>
        <dbReference type="ARBA" id="ARBA00004141"/>
    </source>
</evidence>
<dbReference type="InterPro" id="IPR017981">
    <property type="entry name" value="GPCR_2-like_7TM"/>
</dbReference>
<feature type="domain" description="G-protein coupled receptors family 2 profile 2" evidence="8">
    <location>
        <begin position="438"/>
        <end position="692"/>
    </location>
</feature>
<dbReference type="PANTHER" id="PTHR45902:SF5">
    <property type="entry name" value="G-PROTEIN COUPLED RECEPTORS FAMILY 2 PROFILE 2 DOMAIN-CONTAINING PROTEIN"/>
    <property type="match status" value="1"/>
</dbReference>
<evidence type="ECO:0000256" key="6">
    <source>
        <dbReference type="SAM" id="Phobius"/>
    </source>
</evidence>
<feature type="compositionally biased region" description="Basic and acidic residues" evidence="5">
    <location>
        <begin position="729"/>
        <end position="741"/>
    </location>
</feature>
<evidence type="ECO:0000256" key="3">
    <source>
        <dbReference type="ARBA" id="ARBA00022989"/>
    </source>
</evidence>
<dbReference type="Gene3D" id="1.20.1070.10">
    <property type="entry name" value="Rhodopsin 7-helix transmembrane proteins"/>
    <property type="match status" value="1"/>
</dbReference>
<feature type="transmembrane region" description="Helical" evidence="6">
    <location>
        <begin position="436"/>
        <end position="462"/>
    </location>
</feature>
<evidence type="ECO:0000256" key="7">
    <source>
        <dbReference type="SAM" id="SignalP"/>
    </source>
</evidence>
<protein>
    <recommendedName>
        <fullName evidence="8">G-protein coupled receptors family 2 profile 2 domain-containing protein</fullName>
    </recommendedName>
</protein>
<dbReference type="PROSITE" id="PS50261">
    <property type="entry name" value="G_PROTEIN_RECEP_F2_4"/>
    <property type="match status" value="1"/>
</dbReference>
<feature type="transmembrane region" description="Helical" evidence="6">
    <location>
        <begin position="596"/>
        <end position="623"/>
    </location>
</feature>
<feature type="transmembrane region" description="Helical" evidence="6">
    <location>
        <begin position="500"/>
        <end position="525"/>
    </location>
</feature>
<keyword evidence="3 6" id="KW-1133">Transmembrane helix</keyword>
<organism evidence="9 10">
    <name type="scientific">Parthenolecanium corni</name>
    <dbReference type="NCBI Taxonomy" id="536013"/>
    <lineage>
        <taxon>Eukaryota</taxon>
        <taxon>Metazoa</taxon>
        <taxon>Ecdysozoa</taxon>
        <taxon>Arthropoda</taxon>
        <taxon>Hexapoda</taxon>
        <taxon>Insecta</taxon>
        <taxon>Pterygota</taxon>
        <taxon>Neoptera</taxon>
        <taxon>Paraneoptera</taxon>
        <taxon>Hemiptera</taxon>
        <taxon>Sternorrhyncha</taxon>
        <taxon>Coccoidea</taxon>
        <taxon>Coccidae</taxon>
        <taxon>Parthenolecanium</taxon>
    </lineage>
</organism>